<gene>
    <name evidence="2" type="ORF">ACH4GP_20700</name>
</gene>
<dbReference type="GeneID" id="97379399"/>
<feature type="compositionally biased region" description="Pro residues" evidence="1">
    <location>
        <begin position="471"/>
        <end position="490"/>
    </location>
</feature>
<dbReference type="RefSeq" id="WP_240150470.1">
    <property type="nucleotide sequence ID" value="NZ_JBIRFW010000017.1"/>
</dbReference>
<evidence type="ECO:0000313" key="3">
    <source>
        <dbReference type="Proteomes" id="UP001610990"/>
    </source>
</evidence>
<feature type="compositionally biased region" description="Gly residues" evidence="1">
    <location>
        <begin position="630"/>
        <end position="641"/>
    </location>
</feature>
<feature type="region of interest" description="Disordered" evidence="1">
    <location>
        <begin position="321"/>
        <end position="732"/>
    </location>
</feature>
<feature type="compositionally biased region" description="Basic and acidic residues" evidence="1">
    <location>
        <begin position="418"/>
        <end position="440"/>
    </location>
</feature>
<organism evidence="2 3">
    <name type="scientific">Streptomyces celluloflavus</name>
    <dbReference type="NCBI Taxonomy" id="58344"/>
    <lineage>
        <taxon>Bacteria</taxon>
        <taxon>Bacillati</taxon>
        <taxon>Actinomycetota</taxon>
        <taxon>Actinomycetes</taxon>
        <taxon>Kitasatosporales</taxon>
        <taxon>Streptomycetaceae</taxon>
        <taxon>Streptomyces</taxon>
    </lineage>
</organism>
<accession>A0ABW7RFF8</accession>
<reference evidence="2 3" key="1">
    <citation type="submission" date="2024-10" db="EMBL/GenBank/DDBJ databases">
        <title>The Natural Products Discovery Center: Release of the First 8490 Sequenced Strains for Exploring Actinobacteria Biosynthetic Diversity.</title>
        <authorList>
            <person name="Kalkreuter E."/>
            <person name="Kautsar S.A."/>
            <person name="Yang D."/>
            <person name="Bader C.D."/>
            <person name="Teijaro C.N."/>
            <person name="Fluegel L."/>
            <person name="Davis C.M."/>
            <person name="Simpson J.R."/>
            <person name="Lauterbach L."/>
            <person name="Steele A.D."/>
            <person name="Gui C."/>
            <person name="Meng S."/>
            <person name="Li G."/>
            <person name="Viehrig K."/>
            <person name="Ye F."/>
            <person name="Su P."/>
            <person name="Kiefer A.F."/>
            <person name="Nichols A."/>
            <person name="Cepeda A.J."/>
            <person name="Yan W."/>
            <person name="Fan B."/>
            <person name="Jiang Y."/>
            <person name="Adhikari A."/>
            <person name="Zheng C.-J."/>
            <person name="Schuster L."/>
            <person name="Cowan T.M."/>
            <person name="Smanski M.J."/>
            <person name="Chevrette M.G."/>
            <person name="De Carvalho L.P.S."/>
            <person name="Shen B."/>
        </authorList>
    </citation>
    <scope>NUCLEOTIDE SEQUENCE [LARGE SCALE GENOMIC DNA]</scope>
    <source>
        <strain evidence="2 3">NPDC018013</strain>
    </source>
</reference>
<feature type="compositionally biased region" description="Gly residues" evidence="1">
    <location>
        <begin position="604"/>
        <end position="620"/>
    </location>
</feature>
<feature type="compositionally biased region" description="Pro residues" evidence="1">
    <location>
        <begin position="375"/>
        <end position="415"/>
    </location>
</feature>
<feature type="compositionally biased region" description="Pro residues" evidence="1">
    <location>
        <begin position="441"/>
        <end position="454"/>
    </location>
</feature>
<dbReference type="Proteomes" id="UP001610990">
    <property type="component" value="Unassembled WGS sequence"/>
</dbReference>
<comment type="caution">
    <text evidence="2">The sequence shown here is derived from an EMBL/GenBank/DDBJ whole genome shotgun (WGS) entry which is preliminary data.</text>
</comment>
<dbReference type="EMBL" id="JBIRGH010000012">
    <property type="protein sequence ID" value="MFH8586786.1"/>
    <property type="molecule type" value="Genomic_DNA"/>
</dbReference>
<feature type="compositionally biased region" description="Low complexity" evidence="1">
    <location>
        <begin position="587"/>
        <end position="596"/>
    </location>
</feature>
<feature type="compositionally biased region" description="Basic and acidic residues" evidence="1">
    <location>
        <begin position="459"/>
        <end position="470"/>
    </location>
</feature>
<proteinExistence type="predicted"/>
<feature type="compositionally biased region" description="Gly residues" evidence="1">
    <location>
        <begin position="353"/>
        <end position="373"/>
    </location>
</feature>
<keyword evidence="3" id="KW-1185">Reference proteome</keyword>
<protein>
    <submittedName>
        <fullName evidence="2">Uncharacterized protein</fullName>
    </submittedName>
</protein>
<feature type="compositionally biased region" description="Basic and acidic residues" evidence="1">
    <location>
        <begin position="553"/>
        <end position="565"/>
    </location>
</feature>
<evidence type="ECO:0000256" key="1">
    <source>
        <dbReference type="SAM" id="MobiDB-lite"/>
    </source>
</evidence>
<name>A0ABW7RFF8_9ACTN</name>
<evidence type="ECO:0000313" key="2">
    <source>
        <dbReference type="EMBL" id="MFH8586786.1"/>
    </source>
</evidence>
<sequence length="732" mass="75673">MADPTRWHELMAVFANSGQKGASGLLVTVPSPEEVTAPRWTRAYWNYWAAFPWTAMKTWKYSDGKFFTLQRQAGIGLADGENDLDREGGPWPNFNMGSAHLLGALGGAGTNTTSLPSFAEARRQLTAAITFFHTWQPKLEKWQKDLGEPSQGWEGSAAGAFAGILGKLSNAYKDILSFTGDTAGTSKSGYLYELEQAETGLRTALTSMWKAYDGWQQDPTFSPAGAIESYIKNLTVDQVSAEKDRVGKLIHSTEGEVGYVDRQATWDTVEAKAKAIWAKTVADKLDSEVPAIVAALNTAYRTSALGLRPLPQSIQEALASGGYTVTTPPPNGGGGDKDGPPGGTGGDTPPPGTGGDTPPGGTGGDTPPGGTGGDTPPPGQTGDGPPPPGQTGDGPPPPGSTGDGPPPTGFPPPGQTKPDGKGDKGKGPDGKNPDGTDLKKPPPFNPNDLPPGQTPPDKNGTDHKGQDKNHQPPPVLPPPFRPPGQTPPGAGPGTGSNKNSWDHRNQYQPPDLHDFTGPGSTHYKNHDWTLPPGTEADNRSRANHAPPGQTDLSRYEPYKPEDYKGDNGPQTSSTGTGYSSGSGGSSDGTDGLSLDSNGNLVRSGTGGTGGGSGTSGGGAGSQMPYMPPMGGMGGGGGGGGKEGQERERTTWLSEDEEVWGTDPDLAPMVLGRPTPEDTRGGGYREQQPLPGTAGRGHGPAGTGPRTGTPNPAGPRGGQRDGHVPGSYGQRNG</sequence>